<evidence type="ECO:0000313" key="3">
    <source>
        <dbReference type="Proteomes" id="UP000449710"/>
    </source>
</evidence>
<comment type="caution">
    <text evidence="2">The sequence shown here is derived from an EMBL/GenBank/DDBJ whole genome shotgun (WGS) entry which is preliminary data.</text>
</comment>
<dbReference type="AlphaFoldDB" id="A0AA43XMP0"/>
<sequence length="230" mass="25346">MYFPMFFDPTMLILIPGILLTMYAQRQVKSNFARYLKVPTMKGHTGIEVARSLLDRNDLSHVRIENAKGELGDHYDPRTETLRLSQQVGRGSSIASVSVAAHEVGHAIQHGLGYKPLSFRNLILPAAKFGSSAAWIFLIVGLLIPSMGELMTVGIYLFAVAVLFQVITLPVEFNASNRAMNLLQADGYLIAEEEKGAKAVLNAAALTYVAAMATAVLQLLRMIMIARRRR</sequence>
<dbReference type="Proteomes" id="UP000449710">
    <property type="component" value="Unassembled WGS sequence"/>
</dbReference>
<feature type="transmembrane region" description="Helical" evidence="1">
    <location>
        <begin position="199"/>
        <end position="220"/>
    </location>
</feature>
<gene>
    <name evidence="2" type="ORF">ISALK_13660</name>
</gene>
<keyword evidence="1" id="KW-1133">Transmembrane helix</keyword>
<feature type="transmembrane region" description="Helical" evidence="1">
    <location>
        <begin position="122"/>
        <end position="143"/>
    </location>
</feature>
<keyword evidence="1" id="KW-0812">Transmembrane</keyword>
<accession>A0AA43XMP0</accession>
<dbReference type="EMBL" id="SUMG01000029">
    <property type="protein sequence ID" value="NBG89537.1"/>
    <property type="molecule type" value="Genomic_DNA"/>
</dbReference>
<evidence type="ECO:0000313" key="2">
    <source>
        <dbReference type="EMBL" id="NBG89537.1"/>
    </source>
</evidence>
<reference evidence="2 3" key="1">
    <citation type="submission" date="2019-04" db="EMBL/GenBank/DDBJ databases">
        <title>Isachenkonia alkalipeptolytica gen. nov. sp. nov. a new anaerobic, alkiliphilic organothrophic bacterium capable to reduce synthesized ferrihydrite isolated from a soda lake.</title>
        <authorList>
            <person name="Toshchakov S.V."/>
            <person name="Zavarzina D.G."/>
            <person name="Zhilina T.N."/>
            <person name="Kostrikina N.A."/>
            <person name="Kublanov I.V."/>
        </authorList>
    </citation>
    <scope>NUCLEOTIDE SEQUENCE [LARGE SCALE GENOMIC DNA]</scope>
    <source>
        <strain evidence="2 3">Z-1701</strain>
    </source>
</reference>
<dbReference type="Pfam" id="PF04298">
    <property type="entry name" value="Zn_peptidase_2"/>
    <property type="match status" value="1"/>
</dbReference>
<keyword evidence="1" id="KW-0472">Membrane</keyword>
<dbReference type="InterPro" id="IPR007395">
    <property type="entry name" value="Zn_peptidase_2"/>
</dbReference>
<dbReference type="RefSeq" id="WP_160723295.1">
    <property type="nucleotide sequence ID" value="NZ_SUMG01000029.1"/>
</dbReference>
<dbReference type="PANTHER" id="PTHR36434">
    <property type="entry name" value="MEMBRANE PROTEASE YUGP-RELATED"/>
    <property type="match status" value="1"/>
</dbReference>
<keyword evidence="3" id="KW-1185">Reference proteome</keyword>
<dbReference type="PANTHER" id="PTHR36434:SF1">
    <property type="entry name" value="MEMBRANE PROTEASE YUGP-RELATED"/>
    <property type="match status" value="1"/>
</dbReference>
<name>A0AA43XMP0_9CLOT</name>
<organism evidence="2 3">
    <name type="scientific">Isachenkonia alkalipeptolytica</name>
    <dbReference type="NCBI Taxonomy" id="2565777"/>
    <lineage>
        <taxon>Bacteria</taxon>
        <taxon>Bacillati</taxon>
        <taxon>Bacillota</taxon>
        <taxon>Clostridia</taxon>
        <taxon>Eubacteriales</taxon>
        <taxon>Clostridiaceae</taxon>
        <taxon>Isachenkonia</taxon>
    </lineage>
</organism>
<protein>
    <submittedName>
        <fullName evidence="2">Zinc metallopeptidase</fullName>
    </submittedName>
</protein>
<feature type="transmembrane region" description="Helical" evidence="1">
    <location>
        <begin position="150"/>
        <end position="171"/>
    </location>
</feature>
<proteinExistence type="predicted"/>
<evidence type="ECO:0000256" key="1">
    <source>
        <dbReference type="SAM" id="Phobius"/>
    </source>
</evidence>